<feature type="region of interest" description="Disordered" evidence="1">
    <location>
        <begin position="1"/>
        <end position="95"/>
    </location>
</feature>
<dbReference type="VEuPathDB" id="FungiDB:SeMB42_g04944"/>
<feature type="compositionally biased region" description="Basic and acidic residues" evidence="1">
    <location>
        <begin position="46"/>
        <end position="63"/>
    </location>
</feature>
<name>A0A507DE85_9FUNG</name>
<dbReference type="AlphaFoldDB" id="A0A507DE85"/>
<feature type="compositionally biased region" description="Basic residues" evidence="1">
    <location>
        <begin position="13"/>
        <end position="28"/>
    </location>
</feature>
<evidence type="ECO:0000313" key="2">
    <source>
        <dbReference type="EMBL" id="TPX50009.1"/>
    </source>
</evidence>
<gene>
    <name evidence="2" type="ORF">SeLEV6574_g01161</name>
</gene>
<dbReference type="EMBL" id="QEAM01000024">
    <property type="protein sequence ID" value="TPX50009.1"/>
    <property type="molecule type" value="Genomic_DNA"/>
</dbReference>
<evidence type="ECO:0000313" key="3">
    <source>
        <dbReference type="Proteomes" id="UP000320475"/>
    </source>
</evidence>
<evidence type="ECO:0000256" key="1">
    <source>
        <dbReference type="SAM" id="MobiDB-lite"/>
    </source>
</evidence>
<sequence>MDCPVPPELTGKGKSKAKHVPSGRQTRRKLSEDAGLSRSGPSSKGEQSEAKPTKDSKSEHIDQVDADSDDEGRDDQENGGAVFSKKNAEDKPKKTRLQNDSILKLRCLYAQHGYKTFHLAHLKRYLNPGDSELLYKQMSNAVAILNRARALTEWATVALIEDILHTGTGIDLLWHITHSITNYWYFMSVMKYNVVNLSLSHSYTTNVLTLLSVHLR</sequence>
<accession>A0A507DE85</accession>
<feature type="compositionally biased region" description="Acidic residues" evidence="1">
    <location>
        <begin position="64"/>
        <end position="74"/>
    </location>
</feature>
<protein>
    <submittedName>
        <fullName evidence="2">Uncharacterized protein</fullName>
    </submittedName>
</protein>
<comment type="caution">
    <text evidence="2">The sequence shown here is derived from an EMBL/GenBank/DDBJ whole genome shotgun (WGS) entry which is preliminary data.</text>
</comment>
<reference evidence="2 3" key="1">
    <citation type="journal article" date="2019" name="Sci. Rep.">
        <title>Comparative genomics of chytrid fungi reveal insights into the obligate biotrophic and pathogenic lifestyle of Synchytrium endobioticum.</title>
        <authorList>
            <person name="van de Vossenberg B.T.L.H."/>
            <person name="Warris S."/>
            <person name="Nguyen H.D.T."/>
            <person name="van Gent-Pelzer M.P.E."/>
            <person name="Joly D.L."/>
            <person name="van de Geest H.C."/>
            <person name="Bonants P.J.M."/>
            <person name="Smith D.S."/>
            <person name="Levesque C.A."/>
            <person name="van der Lee T.A.J."/>
        </authorList>
    </citation>
    <scope>NUCLEOTIDE SEQUENCE [LARGE SCALE GENOMIC DNA]</scope>
    <source>
        <strain evidence="2 3">LEV6574</strain>
    </source>
</reference>
<proteinExistence type="predicted"/>
<dbReference type="Proteomes" id="UP000320475">
    <property type="component" value="Unassembled WGS sequence"/>
</dbReference>
<organism evidence="2 3">
    <name type="scientific">Synchytrium endobioticum</name>
    <dbReference type="NCBI Taxonomy" id="286115"/>
    <lineage>
        <taxon>Eukaryota</taxon>
        <taxon>Fungi</taxon>
        <taxon>Fungi incertae sedis</taxon>
        <taxon>Chytridiomycota</taxon>
        <taxon>Chytridiomycota incertae sedis</taxon>
        <taxon>Chytridiomycetes</taxon>
        <taxon>Synchytriales</taxon>
        <taxon>Synchytriaceae</taxon>
        <taxon>Synchytrium</taxon>
    </lineage>
</organism>